<comment type="caution">
    <text evidence="2">The sequence shown here is derived from an EMBL/GenBank/DDBJ whole genome shotgun (WGS) entry which is preliminary data.</text>
</comment>
<feature type="region of interest" description="Disordered" evidence="1">
    <location>
        <begin position="1"/>
        <end position="96"/>
    </location>
</feature>
<evidence type="ECO:0000256" key="1">
    <source>
        <dbReference type="SAM" id="MobiDB-lite"/>
    </source>
</evidence>
<feature type="compositionally biased region" description="Polar residues" evidence="1">
    <location>
        <begin position="1"/>
        <end position="11"/>
    </location>
</feature>
<accession>A0AAN6MDG1</accession>
<organism evidence="2 3">
    <name type="scientific">Staphylotrichum tortipilum</name>
    <dbReference type="NCBI Taxonomy" id="2831512"/>
    <lineage>
        <taxon>Eukaryota</taxon>
        <taxon>Fungi</taxon>
        <taxon>Dikarya</taxon>
        <taxon>Ascomycota</taxon>
        <taxon>Pezizomycotina</taxon>
        <taxon>Sordariomycetes</taxon>
        <taxon>Sordariomycetidae</taxon>
        <taxon>Sordariales</taxon>
        <taxon>Chaetomiaceae</taxon>
        <taxon>Staphylotrichum</taxon>
    </lineage>
</organism>
<dbReference type="AlphaFoldDB" id="A0AAN6MDG1"/>
<keyword evidence="3" id="KW-1185">Reference proteome</keyword>
<dbReference type="EMBL" id="MU855997">
    <property type="protein sequence ID" value="KAK3898124.1"/>
    <property type="molecule type" value="Genomic_DNA"/>
</dbReference>
<sequence>MASQENDGNQPQPQPKPQRAVPKFGSFRPIPTPAPGPESGAGPRAEDGGSRTCRGRRDDDIGRREREGEKYRERDKEAKGETSPRTAPVRENDGDLFIFDKRGDPLILRYGTNDRAAVPVYYRFGAGRIIGSLGYLTVRRDGPQPLFTLRDPGDGPSSTSAFRDKSLLA</sequence>
<protein>
    <submittedName>
        <fullName evidence="2">Uncharacterized protein</fullName>
    </submittedName>
</protein>
<reference evidence="2" key="1">
    <citation type="journal article" date="2023" name="Mol. Phylogenet. Evol.">
        <title>Genome-scale phylogeny and comparative genomics of the fungal order Sordariales.</title>
        <authorList>
            <person name="Hensen N."/>
            <person name="Bonometti L."/>
            <person name="Westerberg I."/>
            <person name="Brannstrom I.O."/>
            <person name="Guillou S."/>
            <person name="Cros-Aarteil S."/>
            <person name="Calhoun S."/>
            <person name="Haridas S."/>
            <person name="Kuo A."/>
            <person name="Mondo S."/>
            <person name="Pangilinan J."/>
            <person name="Riley R."/>
            <person name="LaButti K."/>
            <person name="Andreopoulos B."/>
            <person name="Lipzen A."/>
            <person name="Chen C."/>
            <person name="Yan M."/>
            <person name="Daum C."/>
            <person name="Ng V."/>
            <person name="Clum A."/>
            <person name="Steindorff A."/>
            <person name="Ohm R.A."/>
            <person name="Martin F."/>
            <person name="Silar P."/>
            <person name="Natvig D.O."/>
            <person name="Lalanne C."/>
            <person name="Gautier V."/>
            <person name="Ament-Velasquez S.L."/>
            <person name="Kruys A."/>
            <person name="Hutchinson M.I."/>
            <person name="Powell A.J."/>
            <person name="Barry K."/>
            <person name="Miller A.N."/>
            <person name="Grigoriev I.V."/>
            <person name="Debuchy R."/>
            <person name="Gladieux P."/>
            <person name="Hiltunen Thoren M."/>
            <person name="Johannesson H."/>
        </authorList>
    </citation>
    <scope>NUCLEOTIDE SEQUENCE</scope>
    <source>
        <strain evidence="2">CBS 103.79</strain>
    </source>
</reference>
<feature type="non-terminal residue" evidence="2">
    <location>
        <position position="169"/>
    </location>
</feature>
<reference evidence="2" key="2">
    <citation type="submission" date="2023-05" db="EMBL/GenBank/DDBJ databases">
        <authorList>
            <consortium name="Lawrence Berkeley National Laboratory"/>
            <person name="Steindorff A."/>
            <person name="Hensen N."/>
            <person name="Bonometti L."/>
            <person name="Westerberg I."/>
            <person name="Brannstrom I.O."/>
            <person name="Guillou S."/>
            <person name="Cros-Aarteil S."/>
            <person name="Calhoun S."/>
            <person name="Haridas S."/>
            <person name="Kuo A."/>
            <person name="Mondo S."/>
            <person name="Pangilinan J."/>
            <person name="Riley R."/>
            <person name="Labutti K."/>
            <person name="Andreopoulos B."/>
            <person name="Lipzen A."/>
            <person name="Chen C."/>
            <person name="Yanf M."/>
            <person name="Daum C."/>
            <person name="Ng V."/>
            <person name="Clum A."/>
            <person name="Ohm R."/>
            <person name="Martin F."/>
            <person name="Silar P."/>
            <person name="Natvig D."/>
            <person name="Lalanne C."/>
            <person name="Gautier V."/>
            <person name="Ament-Velasquez S.L."/>
            <person name="Kruys A."/>
            <person name="Hutchinson M.I."/>
            <person name="Powell A.J."/>
            <person name="Barry K."/>
            <person name="Miller A.N."/>
            <person name="Grigoriev I.V."/>
            <person name="Debuchy R."/>
            <person name="Gladieux P."/>
            <person name="Thoren M.H."/>
            <person name="Johannesson H."/>
        </authorList>
    </citation>
    <scope>NUCLEOTIDE SEQUENCE</scope>
    <source>
        <strain evidence="2">CBS 103.79</strain>
    </source>
</reference>
<feature type="compositionally biased region" description="Basic and acidic residues" evidence="1">
    <location>
        <begin position="44"/>
        <end position="96"/>
    </location>
</feature>
<evidence type="ECO:0000313" key="2">
    <source>
        <dbReference type="EMBL" id="KAK3898124.1"/>
    </source>
</evidence>
<proteinExistence type="predicted"/>
<feature type="region of interest" description="Disordered" evidence="1">
    <location>
        <begin position="146"/>
        <end position="169"/>
    </location>
</feature>
<evidence type="ECO:0000313" key="3">
    <source>
        <dbReference type="Proteomes" id="UP001303889"/>
    </source>
</evidence>
<gene>
    <name evidence="2" type="ORF">C8A05DRAFT_38305</name>
</gene>
<name>A0AAN6MDG1_9PEZI</name>
<dbReference type="Proteomes" id="UP001303889">
    <property type="component" value="Unassembled WGS sequence"/>
</dbReference>